<protein>
    <submittedName>
        <fullName evidence="2">Asp-tRNA(Asn)/Glu-tRNA(Gln) amidotransferase A subunit family amidase</fullName>
    </submittedName>
</protein>
<organism evidence="2 3">
    <name type="scientific">Stella humosa</name>
    <dbReference type="NCBI Taxonomy" id="94"/>
    <lineage>
        <taxon>Bacteria</taxon>
        <taxon>Pseudomonadati</taxon>
        <taxon>Pseudomonadota</taxon>
        <taxon>Alphaproteobacteria</taxon>
        <taxon>Rhodospirillales</taxon>
        <taxon>Stellaceae</taxon>
        <taxon>Stella</taxon>
    </lineage>
</organism>
<sequence>MTEPCDLSAVELRRLIGAKQLSPVELMGSCIARTEATNPAVNALVATDFECGLAEARAAEQAVMQGGALGPLHGLPIGVKDLTDTAGLRTTYGSPLFRDHVPERDERLVAAIRRAGGIVVAKTNTPEFGTGGNTTNDVYGATGNPFDPALSCGGSSGGSGVALALSMLPLCHGSDTGGSLRKPAAWCGVVGFRPTPGLVASERRRLGLSTLGVQGPMARDVADTALFLSVLASDDPRDPMANPLLDAAAAAALARPPAVDLARLKVAWSVDLGFTPIAPSIRRVFEDRMRRLTDAFARFTPEDPDFEGIEQSYRVVRSVNFLAAYKAIYERNPADLGRNTRTNYEEGLKYSLADFAAAHAAQTRVYRAFQDFFGRHDLLIAPTQAMSPFPKDQLYPTDMEGMSLSHYFATSGITYAISMTGHPAISIPCGVDEKGLPFGLQIVGPRGGDAFTLGAALALEKLFAADPATGRPIPDPAKWPSRP</sequence>
<accession>A0A3N1M394</accession>
<feature type="domain" description="Amidase" evidence="1">
    <location>
        <begin position="26"/>
        <end position="451"/>
    </location>
</feature>
<dbReference type="Gene3D" id="3.90.1300.10">
    <property type="entry name" value="Amidase signature (AS) domain"/>
    <property type="match status" value="1"/>
</dbReference>
<name>A0A3N1M394_9PROT</name>
<dbReference type="AlphaFoldDB" id="A0A3N1M394"/>
<keyword evidence="2" id="KW-0808">Transferase</keyword>
<dbReference type="RefSeq" id="WP_123689516.1">
    <property type="nucleotide sequence ID" value="NZ_AP019700.1"/>
</dbReference>
<dbReference type="InterPro" id="IPR000120">
    <property type="entry name" value="Amidase"/>
</dbReference>
<dbReference type="OrthoDB" id="7245165at2"/>
<dbReference type="GO" id="GO:0016740">
    <property type="term" value="F:transferase activity"/>
    <property type="evidence" value="ECO:0007669"/>
    <property type="project" value="UniProtKB-KW"/>
</dbReference>
<dbReference type="PANTHER" id="PTHR11895">
    <property type="entry name" value="TRANSAMIDASE"/>
    <property type="match status" value="1"/>
</dbReference>
<dbReference type="EMBL" id="RJKX01000013">
    <property type="protein sequence ID" value="ROQ00212.1"/>
    <property type="molecule type" value="Genomic_DNA"/>
</dbReference>
<evidence type="ECO:0000259" key="1">
    <source>
        <dbReference type="Pfam" id="PF01425"/>
    </source>
</evidence>
<dbReference type="SUPFAM" id="SSF75304">
    <property type="entry name" value="Amidase signature (AS) enzymes"/>
    <property type="match status" value="1"/>
</dbReference>
<dbReference type="PANTHER" id="PTHR11895:SF76">
    <property type="entry name" value="INDOLEACETAMIDE HYDROLASE"/>
    <property type="match status" value="1"/>
</dbReference>
<proteinExistence type="predicted"/>
<reference evidence="2 3" key="1">
    <citation type="submission" date="2018-11" db="EMBL/GenBank/DDBJ databases">
        <title>Genomic Encyclopedia of Type Strains, Phase IV (KMG-IV): sequencing the most valuable type-strain genomes for metagenomic binning, comparative biology and taxonomic classification.</title>
        <authorList>
            <person name="Goeker M."/>
        </authorList>
    </citation>
    <scope>NUCLEOTIDE SEQUENCE [LARGE SCALE GENOMIC DNA]</scope>
    <source>
        <strain evidence="2 3">DSM 5900</strain>
    </source>
</reference>
<comment type="caution">
    <text evidence="2">The sequence shown here is derived from an EMBL/GenBank/DDBJ whole genome shotgun (WGS) entry which is preliminary data.</text>
</comment>
<evidence type="ECO:0000313" key="3">
    <source>
        <dbReference type="Proteomes" id="UP000278222"/>
    </source>
</evidence>
<dbReference type="InterPro" id="IPR023631">
    <property type="entry name" value="Amidase_dom"/>
</dbReference>
<dbReference type="InterPro" id="IPR036928">
    <property type="entry name" value="AS_sf"/>
</dbReference>
<dbReference type="Pfam" id="PF01425">
    <property type="entry name" value="Amidase"/>
    <property type="match status" value="1"/>
</dbReference>
<gene>
    <name evidence="2" type="ORF">EDC65_2008</name>
</gene>
<keyword evidence="3" id="KW-1185">Reference proteome</keyword>
<evidence type="ECO:0000313" key="2">
    <source>
        <dbReference type="EMBL" id="ROQ00212.1"/>
    </source>
</evidence>
<dbReference type="Proteomes" id="UP000278222">
    <property type="component" value="Unassembled WGS sequence"/>
</dbReference>